<dbReference type="GO" id="GO:0016491">
    <property type="term" value="F:oxidoreductase activity"/>
    <property type="evidence" value="ECO:0007669"/>
    <property type="project" value="InterPro"/>
</dbReference>
<dbReference type="EMBL" id="UINC01001211">
    <property type="protein sequence ID" value="SUZ74442.1"/>
    <property type="molecule type" value="Genomic_DNA"/>
</dbReference>
<dbReference type="SUPFAM" id="SSF52833">
    <property type="entry name" value="Thioredoxin-like"/>
    <property type="match status" value="1"/>
</dbReference>
<dbReference type="PANTHER" id="PTHR43640:SF1">
    <property type="entry name" value="THIOREDOXIN-DEPENDENT PEROXIREDOXIN"/>
    <property type="match status" value="1"/>
</dbReference>
<dbReference type="InterPro" id="IPR036249">
    <property type="entry name" value="Thioredoxin-like_sf"/>
</dbReference>
<gene>
    <name evidence="2" type="ORF">METZ01_LOCUS27296</name>
</gene>
<accession>A0A381Q563</accession>
<dbReference type="AlphaFoldDB" id="A0A381Q563"/>
<organism evidence="2">
    <name type="scientific">marine metagenome</name>
    <dbReference type="NCBI Taxonomy" id="408172"/>
    <lineage>
        <taxon>unclassified sequences</taxon>
        <taxon>metagenomes</taxon>
        <taxon>ecological metagenomes</taxon>
    </lineage>
</organism>
<dbReference type="InterPro" id="IPR000866">
    <property type="entry name" value="AhpC/TSA"/>
</dbReference>
<dbReference type="Pfam" id="PF00578">
    <property type="entry name" value="AhpC-TSA"/>
    <property type="match status" value="1"/>
</dbReference>
<dbReference type="PANTHER" id="PTHR43640">
    <property type="entry name" value="OS07G0260300 PROTEIN"/>
    <property type="match status" value="1"/>
</dbReference>
<dbReference type="Gene3D" id="3.40.30.10">
    <property type="entry name" value="Glutaredoxin"/>
    <property type="match status" value="1"/>
</dbReference>
<dbReference type="InterPro" id="IPR013766">
    <property type="entry name" value="Thioredoxin_domain"/>
</dbReference>
<dbReference type="PROSITE" id="PS51352">
    <property type="entry name" value="THIOREDOXIN_2"/>
    <property type="match status" value="1"/>
</dbReference>
<protein>
    <recommendedName>
        <fullName evidence="1">Thioredoxin domain-containing protein</fullName>
    </recommendedName>
</protein>
<feature type="domain" description="Thioredoxin" evidence="1">
    <location>
        <begin position="20"/>
        <end position="173"/>
    </location>
</feature>
<name>A0A381Q563_9ZZZZ</name>
<evidence type="ECO:0000313" key="2">
    <source>
        <dbReference type="EMBL" id="SUZ74442.1"/>
    </source>
</evidence>
<dbReference type="GO" id="GO:0016209">
    <property type="term" value="F:antioxidant activity"/>
    <property type="evidence" value="ECO:0007669"/>
    <property type="project" value="InterPro"/>
</dbReference>
<proteinExistence type="predicted"/>
<evidence type="ECO:0000259" key="1">
    <source>
        <dbReference type="PROSITE" id="PS51352"/>
    </source>
</evidence>
<dbReference type="InterPro" id="IPR047262">
    <property type="entry name" value="PRX-like1"/>
</dbReference>
<sequence length="191" mass="21335">MIRILTLGIIALTTLMSEEISIGSKMPGSDYILKNINGKESELSTYKKENGLLVIFSCNTCPWVIRWQGRYNPISELCSKNNIGFVAVNSNASQHDGVDSFDSMKEHAKKYEYIFPYVLDSGSRLAKAFGAMVTPHVYLFDKNGDLRYRGAIDDGPKRVKRNYLVDAINSVSKGKSVRTKTTKSLGCSIKY</sequence>
<dbReference type="CDD" id="cd02969">
    <property type="entry name" value="PRX_like1"/>
    <property type="match status" value="1"/>
</dbReference>
<reference evidence="2" key="1">
    <citation type="submission" date="2018-05" db="EMBL/GenBank/DDBJ databases">
        <authorList>
            <person name="Lanie J.A."/>
            <person name="Ng W.-L."/>
            <person name="Kazmierczak K.M."/>
            <person name="Andrzejewski T.M."/>
            <person name="Davidsen T.M."/>
            <person name="Wayne K.J."/>
            <person name="Tettelin H."/>
            <person name="Glass J.I."/>
            <person name="Rusch D."/>
            <person name="Podicherti R."/>
            <person name="Tsui H.-C.T."/>
            <person name="Winkler M.E."/>
        </authorList>
    </citation>
    <scope>NUCLEOTIDE SEQUENCE</scope>
</reference>